<dbReference type="InterPro" id="IPR057264">
    <property type="entry name" value="Ribosomal_uL24_C"/>
</dbReference>
<dbReference type="InterPro" id="IPR014722">
    <property type="entry name" value="Rib_uL2_dom2"/>
</dbReference>
<dbReference type="CDD" id="cd06089">
    <property type="entry name" value="KOW_RPL26"/>
    <property type="match status" value="1"/>
</dbReference>
<evidence type="ECO:0000256" key="5">
    <source>
        <dbReference type="HAMAP-Rule" id="MF_01326"/>
    </source>
</evidence>
<evidence type="ECO:0000256" key="3">
    <source>
        <dbReference type="ARBA" id="ARBA00023274"/>
    </source>
</evidence>
<proteinExistence type="inferred from homology"/>
<evidence type="ECO:0000313" key="9">
    <source>
        <dbReference type="Proteomes" id="UP000756703"/>
    </source>
</evidence>
<comment type="function">
    <text evidence="5">One of two assembly initiator proteins, it binds directly to the 5'-end of the 23S rRNA, where it nucleates assembly of the 50S subunit.</text>
</comment>
<dbReference type="GO" id="GO:0019843">
    <property type="term" value="F:rRNA binding"/>
    <property type="evidence" value="ECO:0007669"/>
    <property type="project" value="UniProtKB-UniRule"/>
</dbReference>
<dbReference type="GO" id="GO:0003735">
    <property type="term" value="F:structural constituent of ribosome"/>
    <property type="evidence" value="ECO:0007669"/>
    <property type="project" value="InterPro"/>
</dbReference>
<dbReference type="GO" id="GO:1990904">
    <property type="term" value="C:ribonucleoprotein complex"/>
    <property type="evidence" value="ECO:0007669"/>
    <property type="project" value="UniProtKB-KW"/>
</dbReference>
<dbReference type="Pfam" id="PF17136">
    <property type="entry name" value="ribosomal_L24"/>
    <property type="match status" value="1"/>
</dbReference>
<dbReference type="InterPro" id="IPR005825">
    <property type="entry name" value="Ribosomal_uL24_CS"/>
</dbReference>
<feature type="domain" description="KOW" evidence="7">
    <location>
        <begin position="2"/>
        <end position="29"/>
    </location>
</feature>
<evidence type="ECO:0000256" key="1">
    <source>
        <dbReference type="ARBA" id="ARBA00010618"/>
    </source>
</evidence>
<dbReference type="Proteomes" id="UP000756703">
    <property type="component" value="Unassembled WGS sequence"/>
</dbReference>
<evidence type="ECO:0000256" key="6">
    <source>
        <dbReference type="RuleBase" id="RU003477"/>
    </source>
</evidence>
<dbReference type="EMBL" id="JACQMI010000003">
    <property type="protein sequence ID" value="MBI4132546.1"/>
    <property type="molecule type" value="Genomic_DNA"/>
</dbReference>
<dbReference type="GO" id="GO:0005840">
    <property type="term" value="C:ribosome"/>
    <property type="evidence" value="ECO:0007669"/>
    <property type="project" value="UniProtKB-KW"/>
</dbReference>
<reference evidence="8" key="1">
    <citation type="submission" date="2020-07" db="EMBL/GenBank/DDBJ databases">
        <title>Huge and variable diversity of episymbiotic CPR bacteria and DPANN archaea in groundwater ecosystems.</title>
        <authorList>
            <person name="He C.Y."/>
            <person name="Keren R."/>
            <person name="Whittaker M."/>
            <person name="Farag I.F."/>
            <person name="Doudna J."/>
            <person name="Cate J.H.D."/>
            <person name="Banfield J.F."/>
        </authorList>
    </citation>
    <scope>NUCLEOTIDE SEQUENCE</scope>
    <source>
        <strain evidence="8">NC_groundwater_1225_Ag_S-0.1um_56_177</strain>
    </source>
</reference>
<dbReference type="GO" id="GO:0006412">
    <property type="term" value="P:translation"/>
    <property type="evidence" value="ECO:0007669"/>
    <property type="project" value="UniProtKB-UniRule"/>
</dbReference>
<organism evidence="8 9">
    <name type="scientific">Candidatus Sungiibacteriota bacterium</name>
    <dbReference type="NCBI Taxonomy" id="2750080"/>
    <lineage>
        <taxon>Bacteria</taxon>
        <taxon>Candidatus Sungiibacteriota</taxon>
    </lineage>
</organism>
<dbReference type="PROSITE" id="PS01108">
    <property type="entry name" value="RIBOSOMAL_L24"/>
    <property type="match status" value="1"/>
</dbReference>
<dbReference type="NCBIfam" id="TIGR01079">
    <property type="entry name" value="rplX_bact"/>
    <property type="match status" value="1"/>
</dbReference>
<dbReference type="Gene3D" id="2.30.30.30">
    <property type="match status" value="1"/>
</dbReference>
<evidence type="ECO:0000256" key="2">
    <source>
        <dbReference type="ARBA" id="ARBA00022980"/>
    </source>
</evidence>
<dbReference type="PANTHER" id="PTHR12903">
    <property type="entry name" value="MITOCHONDRIAL RIBOSOMAL PROTEIN L24"/>
    <property type="match status" value="1"/>
</dbReference>
<comment type="subunit">
    <text evidence="5">Part of the 50S ribosomal subunit.</text>
</comment>
<dbReference type="InterPro" id="IPR005824">
    <property type="entry name" value="KOW"/>
</dbReference>
<dbReference type="SUPFAM" id="SSF50104">
    <property type="entry name" value="Translation proteins SH3-like domain"/>
    <property type="match status" value="1"/>
</dbReference>
<evidence type="ECO:0000259" key="7">
    <source>
        <dbReference type="SMART" id="SM00739"/>
    </source>
</evidence>
<dbReference type="InterPro" id="IPR041988">
    <property type="entry name" value="Ribosomal_uL24_KOW"/>
</dbReference>
<keyword evidence="3 5" id="KW-0687">Ribonucleoprotein</keyword>
<accession>A0A932YYE5</accession>
<dbReference type="SMART" id="SM00739">
    <property type="entry name" value="KOW"/>
    <property type="match status" value="1"/>
</dbReference>
<gene>
    <name evidence="5" type="primary">rplX</name>
    <name evidence="8" type="ORF">HY473_00395</name>
</gene>
<evidence type="ECO:0000256" key="4">
    <source>
        <dbReference type="ARBA" id="ARBA00035206"/>
    </source>
</evidence>
<protein>
    <recommendedName>
        <fullName evidence="4 5">Large ribosomal subunit protein uL24</fullName>
    </recommendedName>
</protein>
<evidence type="ECO:0000313" key="8">
    <source>
        <dbReference type="EMBL" id="MBI4132546.1"/>
    </source>
</evidence>
<dbReference type="InterPro" id="IPR003256">
    <property type="entry name" value="Ribosomal_uL24"/>
</dbReference>
<comment type="similarity">
    <text evidence="1 5 6">Belongs to the universal ribosomal protein uL24 family.</text>
</comment>
<dbReference type="InterPro" id="IPR008991">
    <property type="entry name" value="Translation_prot_SH3-like_sf"/>
</dbReference>
<keyword evidence="5" id="KW-0699">rRNA-binding</keyword>
<dbReference type="Pfam" id="PF00467">
    <property type="entry name" value="KOW"/>
    <property type="match status" value="1"/>
</dbReference>
<sequence>MKIRKGDTVKILSGKDRGKTGAILRVLPRQDRAIVEGVNLKKKHQRSRRQDKKGEIILLPAPLALSVLQLVCPRCAKPARVGYRHDPAAGKQRRCTRCGGQF</sequence>
<name>A0A932YYE5_9BACT</name>
<comment type="function">
    <text evidence="5">One of the proteins that surrounds the polypeptide exit tunnel on the outside of the subunit.</text>
</comment>
<dbReference type="AlphaFoldDB" id="A0A932YYE5"/>
<dbReference type="HAMAP" id="MF_01326_B">
    <property type="entry name" value="Ribosomal_uL24_B"/>
    <property type="match status" value="1"/>
</dbReference>
<comment type="caution">
    <text evidence="8">The sequence shown here is derived from an EMBL/GenBank/DDBJ whole genome shotgun (WGS) entry which is preliminary data.</text>
</comment>
<keyword evidence="5" id="KW-0694">RNA-binding</keyword>
<keyword evidence="2 5" id="KW-0689">Ribosomal protein</keyword>